<proteinExistence type="predicted"/>
<protein>
    <submittedName>
        <fullName evidence="1">Uncharacterized protein</fullName>
    </submittedName>
</protein>
<dbReference type="EMBL" id="GBXM01008405">
    <property type="protein sequence ID" value="JAI00173.1"/>
    <property type="molecule type" value="Transcribed_RNA"/>
</dbReference>
<evidence type="ECO:0000313" key="1">
    <source>
        <dbReference type="EMBL" id="JAI00173.1"/>
    </source>
</evidence>
<accession>A0A0E9XBN2</accession>
<name>A0A0E9XBN2_ANGAN</name>
<sequence>MKLEYVNKPGRCFKYQLTFV</sequence>
<reference evidence="1" key="2">
    <citation type="journal article" date="2015" name="Fish Shellfish Immunol.">
        <title>Early steps in the European eel (Anguilla anguilla)-Vibrio vulnificus interaction in the gills: Role of the RtxA13 toxin.</title>
        <authorList>
            <person name="Callol A."/>
            <person name="Pajuelo D."/>
            <person name="Ebbesson L."/>
            <person name="Teles M."/>
            <person name="MacKenzie S."/>
            <person name="Amaro C."/>
        </authorList>
    </citation>
    <scope>NUCLEOTIDE SEQUENCE</scope>
</reference>
<dbReference type="AlphaFoldDB" id="A0A0E9XBN2"/>
<organism evidence="1">
    <name type="scientific">Anguilla anguilla</name>
    <name type="common">European freshwater eel</name>
    <name type="synonym">Muraena anguilla</name>
    <dbReference type="NCBI Taxonomy" id="7936"/>
    <lineage>
        <taxon>Eukaryota</taxon>
        <taxon>Metazoa</taxon>
        <taxon>Chordata</taxon>
        <taxon>Craniata</taxon>
        <taxon>Vertebrata</taxon>
        <taxon>Euteleostomi</taxon>
        <taxon>Actinopterygii</taxon>
        <taxon>Neopterygii</taxon>
        <taxon>Teleostei</taxon>
        <taxon>Anguilliformes</taxon>
        <taxon>Anguillidae</taxon>
        <taxon>Anguilla</taxon>
    </lineage>
</organism>
<reference evidence="1" key="1">
    <citation type="submission" date="2014-11" db="EMBL/GenBank/DDBJ databases">
        <authorList>
            <person name="Amaro Gonzalez C."/>
        </authorList>
    </citation>
    <scope>NUCLEOTIDE SEQUENCE</scope>
</reference>